<name>A0A1D2J435_PARBR</name>
<evidence type="ECO:0000313" key="3">
    <source>
        <dbReference type="Proteomes" id="UP000242814"/>
    </source>
</evidence>
<accession>A0A1D2J435</accession>
<keyword evidence="1" id="KW-0472">Membrane</keyword>
<organism evidence="2 3">
    <name type="scientific">Paracoccidioides brasiliensis</name>
    <dbReference type="NCBI Taxonomy" id="121759"/>
    <lineage>
        <taxon>Eukaryota</taxon>
        <taxon>Fungi</taxon>
        <taxon>Dikarya</taxon>
        <taxon>Ascomycota</taxon>
        <taxon>Pezizomycotina</taxon>
        <taxon>Eurotiomycetes</taxon>
        <taxon>Eurotiomycetidae</taxon>
        <taxon>Onygenales</taxon>
        <taxon>Ajellomycetaceae</taxon>
        <taxon>Paracoccidioides</taxon>
    </lineage>
</organism>
<comment type="caution">
    <text evidence="2">The sequence shown here is derived from an EMBL/GenBank/DDBJ whole genome shotgun (WGS) entry which is preliminary data.</text>
</comment>
<protein>
    <submittedName>
        <fullName evidence="2">Uncharacterized protein</fullName>
    </submittedName>
</protein>
<feature type="transmembrane region" description="Helical" evidence="1">
    <location>
        <begin position="12"/>
        <end position="31"/>
    </location>
</feature>
<proteinExistence type="predicted"/>
<keyword evidence="1" id="KW-0812">Transmembrane</keyword>
<keyword evidence="1" id="KW-1133">Transmembrane helix</keyword>
<dbReference type="EMBL" id="LZYO01000591">
    <property type="protein sequence ID" value="ODH13082.1"/>
    <property type="molecule type" value="Genomic_DNA"/>
</dbReference>
<sequence>DNIVNFRRLVEGLINVNLAAVWLTAEVAIYLKKSGVKSF</sequence>
<gene>
    <name evidence="2" type="ORF">ACO22_07627</name>
</gene>
<reference evidence="2 3" key="1">
    <citation type="submission" date="2016-06" db="EMBL/GenBank/DDBJ databases">
        <authorList>
            <person name="Kjaerup R.B."/>
            <person name="Dalgaard T.S."/>
            <person name="Juul-Madsen H.R."/>
        </authorList>
    </citation>
    <scope>NUCLEOTIDE SEQUENCE [LARGE SCALE GENOMIC DNA]</scope>
    <source>
        <strain evidence="2 3">Pb300</strain>
    </source>
</reference>
<dbReference type="Proteomes" id="UP000242814">
    <property type="component" value="Unassembled WGS sequence"/>
</dbReference>
<dbReference type="AlphaFoldDB" id="A0A1D2J435"/>
<evidence type="ECO:0000256" key="1">
    <source>
        <dbReference type="SAM" id="Phobius"/>
    </source>
</evidence>
<feature type="non-terminal residue" evidence="2">
    <location>
        <position position="1"/>
    </location>
</feature>
<evidence type="ECO:0000313" key="2">
    <source>
        <dbReference type="EMBL" id="ODH13082.1"/>
    </source>
</evidence>